<dbReference type="SUPFAM" id="SSF64438">
    <property type="entry name" value="CNF1/YfiH-like putative cysteine hydrolases"/>
    <property type="match status" value="1"/>
</dbReference>
<dbReference type="Pfam" id="PF03975">
    <property type="entry name" value="CheD"/>
    <property type="match status" value="1"/>
</dbReference>
<dbReference type="InterPro" id="IPR005659">
    <property type="entry name" value="Chemorcpt_Glu_NH3ase_CheD"/>
</dbReference>
<dbReference type="PANTHER" id="PTHR35147">
    <property type="entry name" value="CHEMORECEPTOR GLUTAMINE DEAMIDASE CHED-RELATED"/>
    <property type="match status" value="1"/>
</dbReference>
<evidence type="ECO:0000256" key="1">
    <source>
        <dbReference type="ARBA" id="ARBA00022500"/>
    </source>
</evidence>
<proteinExistence type="inferred from homology"/>
<comment type="catalytic activity">
    <reaction evidence="3">
        <text>L-glutaminyl-[protein] + H2O = L-glutamyl-[protein] + NH4(+)</text>
        <dbReference type="Rhea" id="RHEA:16441"/>
        <dbReference type="Rhea" id="RHEA-COMP:10207"/>
        <dbReference type="Rhea" id="RHEA-COMP:10208"/>
        <dbReference type="ChEBI" id="CHEBI:15377"/>
        <dbReference type="ChEBI" id="CHEBI:28938"/>
        <dbReference type="ChEBI" id="CHEBI:29973"/>
        <dbReference type="ChEBI" id="CHEBI:30011"/>
        <dbReference type="EC" id="3.5.1.44"/>
    </reaction>
</comment>
<evidence type="ECO:0000313" key="5">
    <source>
        <dbReference type="Proteomes" id="UP001612915"/>
    </source>
</evidence>
<gene>
    <name evidence="3" type="primary">cheD</name>
    <name evidence="4" type="ORF">ACIB24_10415</name>
</gene>
<evidence type="ECO:0000256" key="3">
    <source>
        <dbReference type="HAMAP-Rule" id="MF_01440"/>
    </source>
</evidence>
<dbReference type="PANTHER" id="PTHR35147:SF3">
    <property type="entry name" value="CHEMORECEPTOR GLUTAMINE DEAMIDASE CHED 1-RELATED"/>
    <property type="match status" value="1"/>
</dbReference>
<dbReference type="EMBL" id="JBITLV010000003">
    <property type="protein sequence ID" value="MFI7587473.1"/>
    <property type="molecule type" value="Genomic_DNA"/>
</dbReference>
<keyword evidence="1 3" id="KW-0145">Chemotaxis</keyword>
<accession>A0ABW8AM60</accession>
<evidence type="ECO:0000256" key="2">
    <source>
        <dbReference type="ARBA" id="ARBA00022801"/>
    </source>
</evidence>
<dbReference type="CDD" id="cd16352">
    <property type="entry name" value="CheD"/>
    <property type="match status" value="1"/>
</dbReference>
<dbReference type="RefSeq" id="WP_398279230.1">
    <property type="nucleotide sequence ID" value="NZ_JBITLV010000003.1"/>
</dbReference>
<keyword evidence="2 3" id="KW-0378">Hydrolase</keyword>
<name>A0ABW8AM60_9ACTN</name>
<comment type="function">
    <text evidence="3">Probably deamidates glutamine residues to glutamate on methyl-accepting chemotaxis receptors (MCPs), playing an important role in chemotaxis.</text>
</comment>
<evidence type="ECO:0000313" key="4">
    <source>
        <dbReference type="EMBL" id="MFI7587473.1"/>
    </source>
</evidence>
<dbReference type="HAMAP" id="MF_01440">
    <property type="entry name" value="CheD"/>
    <property type="match status" value="1"/>
</dbReference>
<keyword evidence="5" id="KW-1185">Reference proteome</keyword>
<comment type="similarity">
    <text evidence="3">Belongs to the CheD family.</text>
</comment>
<dbReference type="Proteomes" id="UP001612915">
    <property type="component" value="Unassembled WGS sequence"/>
</dbReference>
<comment type="caution">
    <text evidence="4">The sequence shown here is derived from an EMBL/GenBank/DDBJ whole genome shotgun (WGS) entry which is preliminary data.</text>
</comment>
<dbReference type="InterPro" id="IPR011324">
    <property type="entry name" value="Cytotoxic_necrot_fac-like_cat"/>
</dbReference>
<dbReference type="Gene3D" id="3.30.1330.200">
    <property type="match status" value="1"/>
</dbReference>
<dbReference type="InterPro" id="IPR038592">
    <property type="entry name" value="CheD-like_sf"/>
</dbReference>
<reference evidence="4 5" key="1">
    <citation type="submission" date="2024-10" db="EMBL/GenBank/DDBJ databases">
        <title>The Natural Products Discovery Center: Release of the First 8490 Sequenced Strains for Exploring Actinobacteria Biosynthetic Diversity.</title>
        <authorList>
            <person name="Kalkreuter E."/>
            <person name="Kautsar S.A."/>
            <person name="Yang D."/>
            <person name="Bader C.D."/>
            <person name="Teijaro C.N."/>
            <person name="Fluegel L."/>
            <person name="Davis C.M."/>
            <person name="Simpson J.R."/>
            <person name="Lauterbach L."/>
            <person name="Steele A.D."/>
            <person name="Gui C."/>
            <person name="Meng S."/>
            <person name="Li G."/>
            <person name="Viehrig K."/>
            <person name="Ye F."/>
            <person name="Su P."/>
            <person name="Kiefer A.F."/>
            <person name="Nichols A."/>
            <person name="Cepeda A.J."/>
            <person name="Yan W."/>
            <person name="Fan B."/>
            <person name="Jiang Y."/>
            <person name="Adhikari A."/>
            <person name="Zheng C.-J."/>
            <person name="Schuster L."/>
            <person name="Cowan T.M."/>
            <person name="Smanski M.J."/>
            <person name="Chevrette M.G."/>
            <person name="De Carvalho L.P.S."/>
            <person name="Shen B."/>
        </authorList>
    </citation>
    <scope>NUCLEOTIDE SEQUENCE [LARGE SCALE GENOMIC DNA]</scope>
    <source>
        <strain evidence="4 5">NPDC049639</strain>
    </source>
</reference>
<protein>
    <recommendedName>
        <fullName evidence="3">Probable chemoreceptor glutamine deamidase CheD</fullName>
        <ecNumber evidence="3">3.5.1.44</ecNumber>
    </recommendedName>
</protein>
<dbReference type="EC" id="3.5.1.44" evidence="3"/>
<organism evidence="4 5">
    <name type="scientific">Spongisporangium articulatum</name>
    <dbReference type="NCBI Taxonomy" id="3362603"/>
    <lineage>
        <taxon>Bacteria</taxon>
        <taxon>Bacillati</taxon>
        <taxon>Actinomycetota</taxon>
        <taxon>Actinomycetes</taxon>
        <taxon>Kineosporiales</taxon>
        <taxon>Kineosporiaceae</taxon>
        <taxon>Spongisporangium</taxon>
    </lineage>
</organism>
<sequence>MSPGAGGPAGRDHPSPVVLHPGDFFFGRAPGRVETLLGSCVAITLWHPALHVGGMCHYLLPSRSRTGEEAGRLDGRYADEALEMFRRSASRLSTDLDEYVVKMFGGGRQFDCDPVAHRIDVPARNVAAGRALLRRAGLVPAAEHVGGVGPRTVRLNLHSGRVEVRHAGADVPDLWMSEGVSA</sequence>